<dbReference type="GO" id="GO:0005736">
    <property type="term" value="C:RNA polymerase I complex"/>
    <property type="evidence" value="ECO:0007669"/>
    <property type="project" value="TreeGrafter"/>
</dbReference>
<evidence type="ECO:0000256" key="2">
    <source>
        <dbReference type="ARBA" id="ARBA00023163"/>
    </source>
</evidence>
<dbReference type="GO" id="GO:0003899">
    <property type="term" value="F:DNA-directed RNA polymerase activity"/>
    <property type="evidence" value="ECO:0007669"/>
    <property type="project" value="InterPro"/>
</dbReference>
<accession>A0A9P6H059</accession>
<evidence type="ECO:0000256" key="1">
    <source>
        <dbReference type="ARBA" id="ARBA00004123"/>
    </source>
</evidence>
<feature type="domain" description="RNA polymerase subunit H/Rpb5 C-terminal" evidence="4">
    <location>
        <begin position="113"/>
        <end position="185"/>
    </location>
</feature>
<dbReference type="Proteomes" id="UP000740883">
    <property type="component" value="Unassembled WGS sequence"/>
</dbReference>
<comment type="subcellular location">
    <subcellularLocation>
        <location evidence="1">Nucleus</location>
    </subcellularLocation>
</comment>
<dbReference type="InterPro" id="IPR014381">
    <property type="entry name" value="Arch_Rpo5/euc_Rpb5"/>
</dbReference>
<dbReference type="GO" id="GO:0003677">
    <property type="term" value="F:DNA binding"/>
    <property type="evidence" value="ECO:0007669"/>
    <property type="project" value="InterPro"/>
</dbReference>
<dbReference type="GO" id="GO:0006362">
    <property type="term" value="P:transcription elongation by RNA polymerase I"/>
    <property type="evidence" value="ECO:0007669"/>
    <property type="project" value="TreeGrafter"/>
</dbReference>
<evidence type="ECO:0000259" key="4">
    <source>
        <dbReference type="Pfam" id="PF01191"/>
    </source>
</evidence>
<organism evidence="5 6">
    <name type="scientific">Nosema granulosis</name>
    <dbReference type="NCBI Taxonomy" id="83296"/>
    <lineage>
        <taxon>Eukaryota</taxon>
        <taxon>Fungi</taxon>
        <taxon>Fungi incertae sedis</taxon>
        <taxon>Microsporidia</taxon>
        <taxon>Nosematidae</taxon>
        <taxon>Nosema</taxon>
    </lineage>
</organism>
<keyword evidence="2" id="KW-0804">Transcription</keyword>
<dbReference type="SUPFAM" id="SSF53036">
    <property type="entry name" value="Eukaryotic RPB5 N-terminal domain"/>
    <property type="match status" value="1"/>
</dbReference>
<name>A0A9P6H059_9MICR</name>
<protein>
    <submittedName>
        <fullName evidence="5">DNA-directed RNA polymerases I, II, and III subunit RPABC1</fullName>
    </submittedName>
</protein>
<dbReference type="OrthoDB" id="248779at2759"/>
<dbReference type="InterPro" id="IPR035913">
    <property type="entry name" value="RPB5-like_sf"/>
</dbReference>
<dbReference type="FunFam" id="3.90.940.20:FF:000001">
    <property type="entry name" value="DNA-directed RNA polymerases I, II, and III subunit RPABC1"/>
    <property type="match status" value="1"/>
</dbReference>
<dbReference type="PANTHER" id="PTHR10535:SF0">
    <property type="entry name" value="DNA-DIRECTED RNA POLYMERASES I, II, AND III SUBUNIT RPABC1"/>
    <property type="match status" value="1"/>
</dbReference>
<dbReference type="EMBL" id="SBJO01000229">
    <property type="protein sequence ID" value="KAF9761970.1"/>
    <property type="molecule type" value="Genomic_DNA"/>
</dbReference>
<reference evidence="5 6" key="1">
    <citation type="journal article" date="2020" name="Genome Biol. Evol.">
        <title>Comparative genomics of strictly vertically transmitted, feminizing microsporidia endosymbionts of amphipod crustaceans.</title>
        <authorList>
            <person name="Cormier A."/>
            <person name="Chebbi M.A."/>
            <person name="Giraud I."/>
            <person name="Wattier R."/>
            <person name="Teixeira M."/>
            <person name="Gilbert C."/>
            <person name="Rigaud T."/>
            <person name="Cordaux R."/>
        </authorList>
    </citation>
    <scope>NUCLEOTIDE SEQUENCE [LARGE SCALE GENOMIC DNA]</scope>
    <source>
        <strain evidence="5 6">Ou3-Ou53</strain>
    </source>
</reference>
<gene>
    <name evidence="5" type="primary">rpb-5</name>
    <name evidence="5" type="ORF">NGRA_2292</name>
</gene>
<dbReference type="NCBIfam" id="NF007129">
    <property type="entry name" value="PRK09570.1"/>
    <property type="match status" value="1"/>
</dbReference>
<comment type="caution">
    <text evidence="5">The sequence shown here is derived from an EMBL/GenBank/DDBJ whole genome shotgun (WGS) entry which is preliminary data.</text>
</comment>
<dbReference type="Gene3D" id="3.90.940.20">
    <property type="entry name" value="RPB5-like RNA polymerase subunit"/>
    <property type="match status" value="1"/>
</dbReference>
<dbReference type="GO" id="GO:0006366">
    <property type="term" value="P:transcription by RNA polymerase II"/>
    <property type="evidence" value="ECO:0007669"/>
    <property type="project" value="TreeGrafter"/>
</dbReference>
<dbReference type="SUPFAM" id="SSF55287">
    <property type="entry name" value="RPB5-like RNA polymerase subunit"/>
    <property type="match status" value="1"/>
</dbReference>
<proteinExistence type="inferred from homology"/>
<dbReference type="HAMAP" id="MF_00025">
    <property type="entry name" value="RNApol_Rpo5_RPB5"/>
    <property type="match status" value="1"/>
</dbReference>
<dbReference type="PIRSF" id="PIRSF000747">
    <property type="entry name" value="RPB5"/>
    <property type="match status" value="1"/>
</dbReference>
<dbReference type="Pfam" id="PF01191">
    <property type="entry name" value="RNA_pol_Rpb5_C"/>
    <property type="match status" value="1"/>
</dbReference>
<dbReference type="GO" id="GO:0005665">
    <property type="term" value="C:RNA polymerase II, core complex"/>
    <property type="evidence" value="ECO:0007669"/>
    <property type="project" value="TreeGrafter"/>
</dbReference>
<evidence type="ECO:0000313" key="6">
    <source>
        <dbReference type="Proteomes" id="UP000740883"/>
    </source>
</evidence>
<evidence type="ECO:0000256" key="3">
    <source>
        <dbReference type="ARBA" id="ARBA00025765"/>
    </source>
</evidence>
<sequence length="192" mass="22020">MRSRNLWLSRNTSVEMVLDRGYSTDQKVLSQEDFNSKYPDSCNFVCYDGSTPVAVHFLDQDKIGKSSLETILGDYQRENISRVIFISSAKISPACQSLIHSGIELFLEEEMLFNITKHSLVPKHRILSQTEKQDILSKMRLKPEQMPKILKRDPVCRYLGASTGDVIEINRKSRTAGQSLYYKIVEDKVIKL</sequence>
<keyword evidence="6" id="KW-1185">Reference proteome</keyword>
<dbReference type="Gene3D" id="3.40.1340.10">
    <property type="entry name" value="RNA polymerase, Rpb5, N-terminal domain"/>
    <property type="match status" value="1"/>
</dbReference>
<dbReference type="InterPro" id="IPR000783">
    <property type="entry name" value="RNA_pol_subH/Rpb5_C"/>
</dbReference>
<dbReference type="GO" id="GO:0005666">
    <property type="term" value="C:RNA polymerase III complex"/>
    <property type="evidence" value="ECO:0007669"/>
    <property type="project" value="TreeGrafter"/>
</dbReference>
<dbReference type="GO" id="GO:0042797">
    <property type="term" value="P:tRNA transcription by RNA polymerase III"/>
    <property type="evidence" value="ECO:0007669"/>
    <property type="project" value="TreeGrafter"/>
</dbReference>
<dbReference type="AlphaFoldDB" id="A0A9P6H059"/>
<keyword evidence="5" id="KW-0240">DNA-directed RNA polymerase</keyword>
<comment type="similarity">
    <text evidence="3">Belongs to the archaeal Rpo5/eukaryotic RPB5 RNA polymerase subunit family.</text>
</comment>
<dbReference type="PANTHER" id="PTHR10535">
    <property type="entry name" value="DNA-DIRECTED RNA POLYMERASES I, II, AND III SUBUNIT RPABC1"/>
    <property type="match status" value="1"/>
</dbReference>
<evidence type="ECO:0000313" key="5">
    <source>
        <dbReference type="EMBL" id="KAF9761970.1"/>
    </source>
</evidence>
<dbReference type="InterPro" id="IPR036710">
    <property type="entry name" value="RNA_pol_Rpb5_N_sf"/>
</dbReference>